<dbReference type="AlphaFoldDB" id="A0AAW0QQS5"/>
<name>A0AAW0QQS5_9PEZI</name>
<reference evidence="2 3" key="1">
    <citation type="submission" date="2023-01" db="EMBL/GenBank/DDBJ databases">
        <title>Analysis of 21 Apiospora genomes using comparative genomics revels a genus with tremendous synthesis potential of carbohydrate active enzymes and secondary metabolites.</title>
        <authorList>
            <person name="Sorensen T."/>
        </authorList>
    </citation>
    <scope>NUCLEOTIDE SEQUENCE [LARGE SCALE GENOMIC DNA]</scope>
    <source>
        <strain evidence="2 3">CBS 117206</strain>
    </source>
</reference>
<gene>
    <name evidence="2" type="ORF">PG999_007585</name>
</gene>
<keyword evidence="1" id="KW-1133">Transmembrane helix</keyword>
<evidence type="ECO:0000256" key="1">
    <source>
        <dbReference type="SAM" id="Phobius"/>
    </source>
</evidence>
<dbReference type="Proteomes" id="UP001392437">
    <property type="component" value="Unassembled WGS sequence"/>
</dbReference>
<evidence type="ECO:0000313" key="2">
    <source>
        <dbReference type="EMBL" id="KAK8109448.1"/>
    </source>
</evidence>
<keyword evidence="1" id="KW-0472">Membrane</keyword>
<dbReference type="EMBL" id="JAQQWP010000007">
    <property type="protein sequence ID" value="KAK8109448.1"/>
    <property type="molecule type" value="Genomic_DNA"/>
</dbReference>
<feature type="transmembrane region" description="Helical" evidence="1">
    <location>
        <begin position="40"/>
        <end position="64"/>
    </location>
</feature>
<sequence length="112" mass="12516">MSSKPSCTPPLPELLKSFWCGSASRGAGCSQTTVRYEQGYFNGVVTGIVTCCLLFIVVLCYRLVCVKERWVRLHQMRMGHSSAAGEEPADKNWHLACTRDDVGDHKHKARED</sequence>
<protein>
    <submittedName>
        <fullName evidence="2">Major facilitator superfamily transporter</fullName>
    </submittedName>
</protein>
<keyword evidence="1" id="KW-0812">Transmembrane</keyword>
<proteinExistence type="predicted"/>
<organism evidence="2 3">
    <name type="scientific">Apiospora kogelbergensis</name>
    <dbReference type="NCBI Taxonomy" id="1337665"/>
    <lineage>
        <taxon>Eukaryota</taxon>
        <taxon>Fungi</taxon>
        <taxon>Dikarya</taxon>
        <taxon>Ascomycota</taxon>
        <taxon>Pezizomycotina</taxon>
        <taxon>Sordariomycetes</taxon>
        <taxon>Xylariomycetidae</taxon>
        <taxon>Amphisphaeriales</taxon>
        <taxon>Apiosporaceae</taxon>
        <taxon>Apiospora</taxon>
    </lineage>
</organism>
<evidence type="ECO:0000313" key="3">
    <source>
        <dbReference type="Proteomes" id="UP001392437"/>
    </source>
</evidence>
<accession>A0AAW0QQS5</accession>
<comment type="caution">
    <text evidence="2">The sequence shown here is derived from an EMBL/GenBank/DDBJ whole genome shotgun (WGS) entry which is preliminary data.</text>
</comment>
<keyword evidence="3" id="KW-1185">Reference proteome</keyword>